<sequence>MAEVVGLVASAITLGATAHGAAKLSEVVFKAVSTFKNAPEEMKAIARELSLFSNSLDALADIVDRYRKLCLPLYFKNLDIVMSGYAEIEGGLKKLLDTTSSKTFEKFRWLRNKPKAQDLLKKIESTRIVLSLEVGILNLAKEINNKSANTGSTEQRAVPLIRWRSAVETIVQASRQMVEEAQLDHVEDVVEKHSHAQGIPTTVGQWIQNSPDTATQLYHLVFRPSIEDPPLQATVSDETPEEQGGLVSLRSASGKPSEKSPLATTREMIVWNSRTEPSNVVDKLLSIWTTLSHEQIRMASTQQIRHEWSDRALQLLEEVEKMDHEEYLDFLAGGTDEDCSDEVTEARRARRVPGSKSRRSSNGQPRVRFDRKSHSPIPPMAPDFSYGGLGKDAGIAPRRLRRSKRSLDRTPGYEDLRGSLTAEEGRTSKSDVNDTEGLREVVGGATSGTAASPPTGISNPPVGDEWKFVASTEQKNEGRANNTATASLGKRSVKKPAKEVQEPIRAPQAEDKQEKQPRVETDSEDDCGGDAETISVWSIDDAVPASTPSKNQRLPQENHPQSQNRPFVNNYTPQHPPPTNPAWHPFKDPSNPYLPSYSGSLPAKHPHMHPPPPVEMERLLTAQQETIAQMARSQASLIAQAGPKGPSRETGGYNEMIRYLTKDLETRNHSQGRIAADATAERKHVMITAEENLKIIHGLEQLIAQHKEDQRKAEERWFAERAELQQQADKAAKSEQNMLKDVMATQRAASEMQKSLGIVQAQVDAERRLRMENELRFAESDRRTAEENKARFERYEKLLKASGAPPGKELDTQHPIRRMVLKDLGCSIEVNEYTAGALNSNFSTLFSPFRLLLNDSWQPGNYTERDTGPRSRHQRQDGFATTIPHSSPSEMSFAGFASSHVRAGQQTILLAQRPGADNARLERLKQSLAQAGVPTASRDSLDPSTEDIVSVGAPSGSIVRSTLFWEAPVLALGSELLLTMRDMGWRLNYSRRSTGGRTYFIGDQPIHSYIFQDRFSPHFAPPTFCTQHDAVLIDKGWIEEGALIELGLEYRLASTGEYELDGRLTFSDLESLTERSDMSTIANQNNIARYESSQTSQMDSDCDRSMCGEERDVASTASASWVEKSKNPFRTLIPDTKAKTNKNPWVEDIDWDGSSLI</sequence>
<accession>A0A9P4TC25</accession>
<dbReference type="EMBL" id="SWKU01000014">
    <property type="protein sequence ID" value="KAF3000718.1"/>
    <property type="molecule type" value="Genomic_DNA"/>
</dbReference>
<feature type="region of interest" description="Disordered" evidence="1">
    <location>
        <begin position="860"/>
        <end position="887"/>
    </location>
</feature>
<organism evidence="2 3">
    <name type="scientific">Curvularia kusanoi</name>
    <name type="common">Cochliobolus kusanoi</name>
    <dbReference type="NCBI Taxonomy" id="90978"/>
    <lineage>
        <taxon>Eukaryota</taxon>
        <taxon>Fungi</taxon>
        <taxon>Dikarya</taxon>
        <taxon>Ascomycota</taxon>
        <taxon>Pezizomycotina</taxon>
        <taxon>Dothideomycetes</taxon>
        <taxon>Pleosporomycetidae</taxon>
        <taxon>Pleosporales</taxon>
        <taxon>Pleosporineae</taxon>
        <taxon>Pleosporaceae</taxon>
        <taxon>Curvularia</taxon>
    </lineage>
</organism>
<feature type="region of interest" description="Disordered" evidence="1">
    <location>
        <begin position="230"/>
        <end position="262"/>
    </location>
</feature>
<dbReference type="OrthoDB" id="3045089at2759"/>
<keyword evidence="3" id="KW-1185">Reference proteome</keyword>
<feature type="compositionally biased region" description="Basic residues" evidence="1">
    <location>
        <begin position="348"/>
        <end position="359"/>
    </location>
</feature>
<feature type="region of interest" description="Disordered" evidence="1">
    <location>
        <begin position="333"/>
        <end position="531"/>
    </location>
</feature>
<name>A0A9P4TC25_CURKU</name>
<evidence type="ECO:0000256" key="1">
    <source>
        <dbReference type="SAM" id="MobiDB-lite"/>
    </source>
</evidence>
<evidence type="ECO:0000313" key="2">
    <source>
        <dbReference type="EMBL" id="KAF3000718.1"/>
    </source>
</evidence>
<reference evidence="2" key="1">
    <citation type="submission" date="2019-04" db="EMBL/GenBank/DDBJ databases">
        <title>Sequencing of skin fungus with MAO and IRED activity.</title>
        <authorList>
            <person name="Marsaioli A.J."/>
            <person name="Bonatto J.M.C."/>
            <person name="Reis Junior O."/>
        </authorList>
    </citation>
    <scope>NUCLEOTIDE SEQUENCE</scope>
    <source>
        <strain evidence="2">30M1</strain>
    </source>
</reference>
<feature type="compositionally biased region" description="Basic and acidic residues" evidence="1">
    <location>
        <begin position="405"/>
        <end position="439"/>
    </location>
</feature>
<dbReference type="AlphaFoldDB" id="A0A9P4TC25"/>
<gene>
    <name evidence="2" type="ORF">E8E13_003089</name>
</gene>
<comment type="caution">
    <text evidence="2">The sequence shown here is derived from an EMBL/GenBank/DDBJ whole genome shotgun (WGS) entry which is preliminary data.</text>
</comment>
<protein>
    <recommendedName>
        <fullName evidence="4">Fungal N-terminal domain-containing protein</fullName>
    </recommendedName>
</protein>
<feature type="compositionally biased region" description="Polar residues" evidence="1">
    <location>
        <begin position="546"/>
        <end position="573"/>
    </location>
</feature>
<evidence type="ECO:0000313" key="3">
    <source>
        <dbReference type="Proteomes" id="UP000801428"/>
    </source>
</evidence>
<dbReference type="Proteomes" id="UP000801428">
    <property type="component" value="Unassembled WGS sequence"/>
</dbReference>
<feature type="region of interest" description="Disordered" evidence="1">
    <location>
        <begin position="543"/>
        <end position="609"/>
    </location>
</feature>
<feature type="compositionally biased region" description="Basic and acidic residues" evidence="1">
    <location>
        <begin position="496"/>
        <end position="521"/>
    </location>
</feature>
<proteinExistence type="predicted"/>
<feature type="compositionally biased region" description="Polar residues" evidence="1">
    <location>
        <begin position="447"/>
        <end position="458"/>
    </location>
</feature>
<evidence type="ECO:0008006" key="4">
    <source>
        <dbReference type="Google" id="ProtNLM"/>
    </source>
</evidence>